<keyword evidence="2" id="KW-0808">Transferase</keyword>
<dbReference type="EMBL" id="JACJVO010000018">
    <property type="protein sequence ID" value="MBB6732286.1"/>
    <property type="molecule type" value="Genomic_DNA"/>
</dbReference>
<dbReference type="Proteomes" id="UP000564644">
    <property type="component" value="Unassembled WGS sequence"/>
</dbReference>
<organism evidence="2 3">
    <name type="scientific">Cohnella zeiphila</name>
    <dbReference type="NCBI Taxonomy" id="2761120"/>
    <lineage>
        <taxon>Bacteria</taxon>
        <taxon>Bacillati</taxon>
        <taxon>Bacillota</taxon>
        <taxon>Bacilli</taxon>
        <taxon>Bacillales</taxon>
        <taxon>Paenibacillaceae</taxon>
        <taxon>Cohnella</taxon>
    </lineage>
</organism>
<dbReference type="PANTHER" id="PTHR43685">
    <property type="entry name" value="GLYCOSYLTRANSFERASE"/>
    <property type="match status" value="1"/>
</dbReference>
<dbReference type="AlphaFoldDB" id="A0A7X0SLS6"/>
<dbReference type="RefSeq" id="WP_185129951.1">
    <property type="nucleotide sequence ID" value="NZ_JACJVO010000018.1"/>
</dbReference>
<evidence type="ECO:0000313" key="2">
    <source>
        <dbReference type="EMBL" id="MBB6732286.1"/>
    </source>
</evidence>
<proteinExistence type="predicted"/>
<dbReference type="PANTHER" id="PTHR43685:SF13">
    <property type="entry name" value="O ANTIGEN BIOSYNTHESIS RHAMNOSYLTRANSFERASE RFBN"/>
    <property type="match status" value="1"/>
</dbReference>
<feature type="domain" description="Glycosyltransferase 2-like" evidence="1">
    <location>
        <begin position="12"/>
        <end position="178"/>
    </location>
</feature>
<evidence type="ECO:0000313" key="3">
    <source>
        <dbReference type="Proteomes" id="UP000564644"/>
    </source>
</evidence>
<accession>A0A7X0SLS6</accession>
<dbReference type="GO" id="GO:0016740">
    <property type="term" value="F:transferase activity"/>
    <property type="evidence" value="ECO:0007669"/>
    <property type="project" value="UniProtKB-KW"/>
</dbReference>
<dbReference type="InterPro" id="IPR050834">
    <property type="entry name" value="Glycosyltransf_2"/>
</dbReference>
<comment type="caution">
    <text evidence="2">The sequence shown here is derived from an EMBL/GenBank/DDBJ whole genome shotgun (WGS) entry which is preliminary data.</text>
</comment>
<name>A0A7X0SLS6_9BACL</name>
<dbReference type="Gene3D" id="3.90.550.10">
    <property type="entry name" value="Spore Coat Polysaccharide Biosynthesis Protein SpsA, Chain A"/>
    <property type="match status" value="1"/>
</dbReference>
<gene>
    <name evidence="2" type="ORF">H7C18_15305</name>
</gene>
<dbReference type="GO" id="GO:0044010">
    <property type="term" value="P:single-species biofilm formation"/>
    <property type="evidence" value="ECO:0007669"/>
    <property type="project" value="TreeGrafter"/>
</dbReference>
<dbReference type="SUPFAM" id="SSF53448">
    <property type="entry name" value="Nucleotide-diphospho-sugar transferases"/>
    <property type="match status" value="1"/>
</dbReference>
<sequence>MHTDLEQEVRISVIIPTWNAGPELGPLLDKLLDQTLPPLEIIVVDSSSDDDTVAIARSRDVRLLGIDKRDFDHGGTRNYAARQARGNVLAFFTQDAMPAHRELLEELTRPLLDRSVAYVYGRQLPRDDASLLEKLVRGYNYSEEAILKSKDDLPRLGIKTFFCSNVCSAIRKELFDQMGGFASPVIFNEDLFMAANCILADYQVAYAPLAKVIHSHDFSFVQQFRRYFDNGVSMRSNPQVHRYSSVNNEGKRMIVYLIQELTRMKRRRWIPKVIVESIVKFVGFQLGKHYDRLPESLCRKLCSSDRLWNKVQMLQNEATPM</sequence>
<protein>
    <submittedName>
        <fullName evidence="2">Glycosyltransferase family 2 protein</fullName>
    </submittedName>
</protein>
<keyword evidence="3" id="KW-1185">Reference proteome</keyword>
<evidence type="ECO:0000259" key="1">
    <source>
        <dbReference type="Pfam" id="PF00535"/>
    </source>
</evidence>
<reference evidence="2 3" key="1">
    <citation type="submission" date="2020-08" db="EMBL/GenBank/DDBJ databases">
        <title>Cohnella phylogeny.</title>
        <authorList>
            <person name="Dunlap C."/>
        </authorList>
    </citation>
    <scope>NUCLEOTIDE SEQUENCE [LARGE SCALE GENOMIC DNA]</scope>
    <source>
        <strain evidence="2 3">CBP 2801</strain>
    </source>
</reference>
<dbReference type="Pfam" id="PF00535">
    <property type="entry name" value="Glycos_transf_2"/>
    <property type="match status" value="1"/>
</dbReference>
<dbReference type="InterPro" id="IPR001173">
    <property type="entry name" value="Glyco_trans_2-like"/>
</dbReference>
<dbReference type="InterPro" id="IPR029044">
    <property type="entry name" value="Nucleotide-diphossugar_trans"/>
</dbReference>